<dbReference type="Proteomes" id="UP001385951">
    <property type="component" value="Unassembled WGS sequence"/>
</dbReference>
<evidence type="ECO:0000313" key="1">
    <source>
        <dbReference type="EMBL" id="KAK7687221.1"/>
    </source>
</evidence>
<reference evidence="1 2" key="1">
    <citation type="submission" date="2022-09" db="EMBL/GenBank/DDBJ databases">
        <authorList>
            <person name="Palmer J.M."/>
        </authorList>
    </citation>
    <scope>NUCLEOTIDE SEQUENCE [LARGE SCALE GENOMIC DNA]</scope>
    <source>
        <strain evidence="1 2">DSM 7382</strain>
    </source>
</reference>
<sequence>MSMTSSSHASHRRRPHCLLRCCFISLIGSYLLALGRPSRTLPWVFVLIHTDPLAKYFHIPTLFTGNRSYLAFIRASQCINLYTRLEREDTISFKLVTSDHLQDETVNHK</sequence>
<organism evidence="1 2">
    <name type="scientific">Cerrena zonata</name>
    <dbReference type="NCBI Taxonomy" id="2478898"/>
    <lineage>
        <taxon>Eukaryota</taxon>
        <taxon>Fungi</taxon>
        <taxon>Dikarya</taxon>
        <taxon>Basidiomycota</taxon>
        <taxon>Agaricomycotina</taxon>
        <taxon>Agaricomycetes</taxon>
        <taxon>Polyporales</taxon>
        <taxon>Cerrenaceae</taxon>
        <taxon>Cerrena</taxon>
    </lineage>
</organism>
<evidence type="ECO:0008006" key="3">
    <source>
        <dbReference type="Google" id="ProtNLM"/>
    </source>
</evidence>
<keyword evidence="2" id="KW-1185">Reference proteome</keyword>
<dbReference type="EMBL" id="JASBNA010000014">
    <property type="protein sequence ID" value="KAK7687221.1"/>
    <property type="molecule type" value="Genomic_DNA"/>
</dbReference>
<protein>
    <recommendedName>
        <fullName evidence="3">Secreted protein</fullName>
    </recommendedName>
</protein>
<name>A0AAW0G2H4_9APHY</name>
<evidence type="ECO:0000313" key="2">
    <source>
        <dbReference type="Proteomes" id="UP001385951"/>
    </source>
</evidence>
<gene>
    <name evidence="1" type="ORF">QCA50_009726</name>
</gene>
<accession>A0AAW0G2H4</accession>
<dbReference type="AlphaFoldDB" id="A0AAW0G2H4"/>
<comment type="caution">
    <text evidence="1">The sequence shown here is derived from an EMBL/GenBank/DDBJ whole genome shotgun (WGS) entry which is preliminary data.</text>
</comment>
<proteinExistence type="predicted"/>